<reference evidence="3" key="1">
    <citation type="submission" date="2020-10" db="EMBL/GenBank/DDBJ databases">
        <title>Taxonomic study of unclassified bacteria belonging to the class Ktedonobacteria.</title>
        <authorList>
            <person name="Yabe S."/>
            <person name="Wang C.M."/>
            <person name="Zheng Y."/>
            <person name="Sakai Y."/>
            <person name="Cavaletti L."/>
            <person name="Monciardini P."/>
            <person name="Donadio S."/>
        </authorList>
    </citation>
    <scope>NUCLEOTIDE SEQUENCE</scope>
    <source>
        <strain evidence="3">ID150040</strain>
    </source>
</reference>
<dbReference type="Gene3D" id="3.40.50.720">
    <property type="entry name" value="NAD(P)-binding Rossmann-like Domain"/>
    <property type="match status" value="1"/>
</dbReference>
<protein>
    <submittedName>
        <fullName evidence="3">Oxidoreductase</fullName>
    </submittedName>
</protein>
<dbReference type="InterPro" id="IPR002347">
    <property type="entry name" value="SDR_fam"/>
</dbReference>
<dbReference type="PANTHER" id="PTHR48107">
    <property type="entry name" value="NADPH-DEPENDENT ALDEHYDE REDUCTASE-LIKE PROTEIN, CHLOROPLASTIC-RELATED"/>
    <property type="match status" value="1"/>
</dbReference>
<accession>A0A8J3IRE0</accession>
<dbReference type="GO" id="GO:0016614">
    <property type="term" value="F:oxidoreductase activity, acting on CH-OH group of donors"/>
    <property type="evidence" value="ECO:0007669"/>
    <property type="project" value="UniProtKB-ARBA"/>
</dbReference>
<gene>
    <name evidence="3" type="ORF">KSF_048940</name>
</gene>
<dbReference type="InterPro" id="IPR036291">
    <property type="entry name" value="NAD(P)-bd_dom_sf"/>
</dbReference>
<evidence type="ECO:0000313" key="4">
    <source>
        <dbReference type="Proteomes" id="UP000597444"/>
    </source>
</evidence>
<dbReference type="SUPFAM" id="SSF51735">
    <property type="entry name" value="NAD(P)-binding Rossmann-fold domains"/>
    <property type="match status" value="1"/>
</dbReference>
<proteinExistence type="inferred from homology"/>
<dbReference type="FunFam" id="3.40.50.720:FF:000084">
    <property type="entry name" value="Short-chain dehydrogenase reductase"/>
    <property type="match status" value="1"/>
</dbReference>
<dbReference type="AlphaFoldDB" id="A0A8J3IRE0"/>
<evidence type="ECO:0000256" key="2">
    <source>
        <dbReference type="ARBA" id="ARBA00023002"/>
    </source>
</evidence>
<sequence length="248" mass="25598">MTDTIIVTGSGRGIGAAAALLAAQKGYAVCVNYTHQADRAKEVVATIRGRGGKALAVQGDVSDEAAVKALFDTATRQLGPIAALVNNAGITGKLGRFVDQETESLRRILEVNILGTMLCSREAVRLLSTKNGGKGGAIVNISTRAVQLGSPNEYVQYAASKAAVETFTLGLAREVASEGIRVNCVSPGLIETEIHANAGDAGRIQRIAPGVPMQRAGKPEEVAAAILWLLSDEASYCTGAILAVGGGR</sequence>
<evidence type="ECO:0000256" key="1">
    <source>
        <dbReference type="ARBA" id="ARBA00006484"/>
    </source>
</evidence>
<dbReference type="PRINTS" id="PR00080">
    <property type="entry name" value="SDRFAMILY"/>
</dbReference>
<keyword evidence="2" id="KW-0560">Oxidoreductase</keyword>
<dbReference type="PRINTS" id="PR00081">
    <property type="entry name" value="GDHRDH"/>
</dbReference>
<comment type="caution">
    <text evidence="3">The sequence shown here is derived from an EMBL/GenBank/DDBJ whole genome shotgun (WGS) entry which is preliminary data.</text>
</comment>
<evidence type="ECO:0000313" key="3">
    <source>
        <dbReference type="EMBL" id="GHO94846.1"/>
    </source>
</evidence>
<keyword evidence="4" id="KW-1185">Reference proteome</keyword>
<dbReference type="EMBL" id="BNJK01000001">
    <property type="protein sequence ID" value="GHO94846.1"/>
    <property type="molecule type" value="Genomic_DNA"/>
</dbReference>
<comment type="similarity">
    <text evidence="1">Belongs to the short-chain dehydrogenases/reductases (SDR) family.</text>
</comment>
<dbReference type="Pfam" id="PF13561">
    <property type="entry name" value="adh_short_C2"/>
    <property type="match status" value="1"/>
</dbReference>
<organism evidence="3 4">
    <name type="scientific">Reticulibacter mediterranei</name>
    <dbReference type="NCBI Taxonomy" id="2778369"/>
    <lineage>
        <taxon>Bacteria</taxon>
        <taxon>Bacillati</taxon>
        <taxon>Chloroflexota</taxon>
        <taxon>Ktedonobacteria</taxon>
        <taxon>Ktedonobacterales</taxon>
        <taxon>Reticulibacteraceae</taxon>
        <taxon>Reticulibacter</taxon>
    </lineage>
</organism>
<name>A0A8J3IRE0_9CHLR</name>
<dbReference type="RefSeq" id="WP_220205558.1">
    <property type="nucleotide sequence ID" value="NZ_BNJK01000001.1"/>
</dbReference>
<dbReference type="PANTHER" id="PTHR48107:SF7">
    <property type="entry name" value="RE15974P"/>
    <property type="match status" value="1"/>
</dbReference>
<dbReference type="Proteomes" id="UP000597444">
    <property type="component" value="Unassembled WGS sequence"/>
</dbReference>